<evidence type="ECO:0000313" key="2">
    <source>
        <dbReference type="EMBL" id="VEL32403.1"/>
    </source>
</evidence>
<protein>
    <submittedName>
        <fullName evidence="2">Uncharacterized protein</fullName>
    </submittedName>
</protein>
<sequence>MRYRSSTPGPLVRPPSEGVEWPSRSSAKAQACAHLNNKGVTTILRVLTPQIIPSAQRQLVSEAVWMAESTMRIVSMKLVYWAFWCKREKEREQVTAETDQSAYNLSLGQSWHKACPRRRGQGDALNERPLLNGINGNQMELGLPKHSQHGS</sequence>
<dbReference type="EMBL" id="CAAALY010244144">
    <property type="protein sequence ID" value="VEL32403.1"/>
    <property type="molecule type" value="Genomic_DNA"/>
</dbReference>
<evidence type="ECO:0000313" key="3">
    <source>
        <dbReference type="Proteomes" id="UP000784294"/>
    </source>
</evidence>
<dbReference type="AlphaFoldDB" id="A0A448XAJ2"/>
<name>A0A448XAJ2_9PLAT</name>
<keyword evidence="3" id="KW-1185">Reference proteome</keyword>
<feature type="region of interest" description="Disordered" evidence="1">
    <location>
        <begin position="1"/>
        <end position="23"/>
    </location>
</feature>
<comment type="caution">
    <text evidence="2">The sequence shown here is derived from an EMBL/GenBank/DDBJ whole genome shotgun (WGS) entry which is preliminary data.</text>
</comment>
<reference evidence="2" key="1">
    <citation type="submission" date="2018-11" db="EMBL/GenBank/DDBJ databases">
        <authorList>
            <consortium name="Pathogen Informatics"/>
        </authorList>
    </citation>
    <scope>NUCLEOTIDE SEQUENCE</scope>
</reference>
<dbReference type="Proteomes" id="UP000784294">
    <property type="component" value="Unassembled WGS sequence"/>
</dbReference>
<organism evidence="2 3">
    <name type="scientific">Protopolystoma xenopodis</name>
    <dbReference type="NCBI Taxonomy" id="117903"/>
    <lineage>
        <taxon>Eukaryota</taxon>
        <taxon>Metazoa</taxon>
        <taxon>Spiralia</taxon>
        <taxon>Lophotrochozoa</taxon>
        <taxon>Platyhelminthes</taxon>
        <taxon>Monogenea</taxon>
        <taxon>Polyopisthocotylea</taxon>
        <taxon>Polystomatidea</taxon>
        <taxon>Polystomatidae</taxon>
        <taxon>Protopolystoma</taxon>
    </lineage>
</organism>
<accession>A0A448XAJ2</accession>
<proteinExistence type="predicted"/>
<gene>
    <name evidence="2" type="ORF">PXEA_LOCUS25843</name>
</gene>
<evidence type="ECO:0000256" key="1">
    <source>
        <dbReference type="SAM" id="MobiDB-lite"/>
    </source>
</evidence>